<feature type="compositionally biased region" description="Basic and acidic residues" evidence="1">
    <location>
        <begin position="1"/>
        <end position="16"/>
    </location>
</feature>
<dbReference type="KEGG" id="csy:CENSYa_1656"/>
<gene>
    <name evidence="2" type="ordered locus">CENSYa_1656</name>
</gene>
<dbReference type="PATRIC" id="fig|414004.10.peg.1511"/>
<evidence type="ECO:0000313" key="3">
    <source>
        <dbReference type="Proteomes" id="UP000000758"/>
    </source>
</evidence>
<organism evidence="2 3">
    <name type="scientific">Cenarchaeum symbiosum (strain A)</name>
    <dbReference type="NCBI Taxonomy" id="414004"/>
    <lineage>
        <taxon>Archaea</taxon>
        <taxon>Nitrososphaerota</taxon>
        <taxon>Candidatus Cenarchaeales</taxon>
        <taxon>Candidatus Cenarchaeaceae</taxon>
        <taxon>Candidatus Cenarchaeum</taxon>
    </lineage>
</organism>
<dbReference type="EnsemblBacteria" id="ABK78274">
    <property type="protein sequence ID" value="ABK78274"/>
    <property type="gene ID" value="CENSYa_1656"/>
</dbReference>
<dbReference type="EMBL" id="DP000238">
    <property type="protein sequence ID" value="ABK78274.1"/>
    <property type="molecule type" value="Genomic_DNA"/>
</dbReference>
<name>A0RY57_CENSY</name>
<proteinExistence type="predicted"/>
<evidence type="ECO:0000313" key="2">
    <source>
        <dbReference type="EMBL" id="ABK78274.1"/>
    </source>
</evidence>
<keyword evidence="3" id="KW-1185">Reference proteome</keyword>
<dbReference type="HOGENOM" id="CLU_100470_0_0_2"/>
<dbReference type="Proteomes" id="UP000000758">
    <property type="component" value="Chromosome"/>
</dbReference>
<dbReference type="AlphaFoldDB" id="A0RY57"/>
<feature type="compositionally biased region" description="Basic and acidic residues" evidence="1">
    <location>
        <begin position="60"/>
        <end position="70"/>
    </location>
</feature>
<accession>A0RY57</accession>
<protein>
    <submittedName>
        <fullName evidence="2">Uncharacterized protein</fullName>
    </submittedName>
</protein>
<sequence>MSENKPEGSTEPEAKAAEGSAEPGSAAEPEAKAADPGSAAKAAEPEGSADPGAKSGSAREAAEIAEKEAKAAAARMEAAREAADAEIESEYQGIAKGLKVDKESETFTDKRSGETIFNRVLGEPEFWLDKGDRVPTVPVLSDEQKAEISRRVEVPTDQTPRYEPKHVLSKEFAGTSNYEMGLGEVREEAEQKLQRLSDSGAGGDAIRRAEEDLRKLDCMYENYHLGMNVFRTAKGGRDRAKK</sequence>
<evidence type="ECO:0000256" key="1">
    <source>
        <dbReference type="SAM" id="MobiDB-lite"/>
    </source>
</evidence>
<dbReference type="STRING" id="414004.CENSYa_1656"/>
<feature type="region of interest" description="Disordered" evidence="1">
    <location>
        <begin position="1"/>
        <end position="85"/>
    </location>
</feature>
<reference evidence="2 3" key="1">
    <citation type="journal article" date="2006" name="Proc. Natl. Acad. Sci. U.S.A.">
        <title>Genomic analysis of the uncultivated marine crenarchaeote Cenarchaeum symbiosum.</title>
        <authorList>
            <person name="Hallam S.J."/>
            <person name="Konstantinidis K.T."/>
            <person name="Putnam N."/>
            <person name="Schleper C."/>
            <person name="Watanabe Y."/>
            <person name="Sugahara J."/>
            <person name="Preston C."/>
            <person name="de la Torre J."/>
            <person name="Richardson P.M."/>
            <person name="DeLong E.F."/>
        </authorList>
    </citation>
    <scope>NUCLEOTIDE SEQUENCE [LARGE SCALE GENOMIC DNA]</scope>
    <source>
        <strain evidence="3">A</strain>
    </source>
</reference>
<feature type="compositionally biased region" description="Low complexity" evidence="1">
    <location>
        <begin position="17"/>
        <end position="42"/>
    </location>
</feature>